<organism evidence="2">
    <name type="scientific">Nothobranchius kadleci</name>
    <name type="common">African annual killifish</name>
    <dbReference type="NCBI Taxonomy" id="1051664"/>
    <lineage>
        <taxon>Eukaryota</taxon>
        <taxon>Metazoa</taxon>
        <taxon>Chordata</taxon>
        <taxon>Craniata</taxon>
        <taxon>Vertebrata</taxon>
        <taxon>Euteleostomi</taxon>
        <taxon>Actinopterygii</taxon>
        <taxon>Neopterygii</taxon>
        <taxon>Teleostei</taxon>
        <taxon>Neoteleostei</taxon>
        <taxon>Acanthomorphata</taxon>
        <taxon>Ovalentaria</taxon>
        <taxon>Atherinomorphae</taxon>
        <taxon>Cyprinodontiformes</taxon>
        <taxon>Nothobranchiidae</taxon>
        <taxon>Nothobranchius</taxon>
    </lineage>
</organism>
<name>A0A1A8D2Z8_NOTKA</name>
<dbReference type="EMBL" id="HADZ01021300">
    <property type="protein sequence ID" value="SBP85241.1"/>
    <property type="molecule type" value="Transcribed_RNA"/>
</dbReference>
<evidence type="ECO:0000256" key="1">
    <source>
        <dbReference type="SAM" id="Coils"/>
    </source>
</evidence>
<sequence>MSMENLVQDMEEIKKSLNFMSHEITKVAKQQSGLQEVLKEVKQLKALIQEKDKKIELLERRVDELEQHSRLDDLLISGLEIHRTYAQAAACDGGKDIEITATHSPGSPSLEDQVIKFFNSKDIAISSKDIVACHSLAQKHSKTSTIVISLASRKCKMEVLRNAKKLKDTSVYVNEHLTKRNSEIARQARILRKEKKIHDTWTRNCKVLIKLNGPPEQAKVMVIRDIKELDQYK</sequence>
<proteinExistence type="predicted"/>
<gene>
    <name evidence="2" type="primary">Nfu_g_1_012012</name>
</gene>
<evidence type="ECO:0000313" key="2">
    <source>
        <dbReference type="EMBL" id="SBP85241.1"/>
    </source>
</evidence>
<feature type="coiled-coil region" evidence="1">
    <location>
        <begin position="3"/>
        <end position="68"/>
    </location>
</feature>
<keyword evidence="1" id="KW-0175">Coiled coil</keyword>
<reference evidence="2" key="2">
    <citation type="submission" date="2016-06" db="EMBL/GenBank/DDBJ databases">
        <title>The genome of a short-lived fish provides insights into sex chromosome evolution and the genetic control of aging.</title>
        <authorList>
            <person name="Reichwald K."/>
            <person name="Felder M."/>
            <person name="Petzold A."/>
            <person name="Koch P."/>
            <person name="Groth M."/>
            <person name="Platzer M."/>
        </authorList>
    </citation>
    <scope>NUCLEOTIDE SEQUENCE</scope>
    <source>
        <tissue evidence="2">Brain</tissue>
    </source>
</reference>
<protein>
    <submittedName>
        <fullName evidence="2">Uncharacterized protein</fullName>
    </submittedName>
</protein>
<accession>A0A1A8D2Z8</accession>
<dbReference type="AlphaFoldDB" id="A0A1A8D2Z8"/>
<reference evidence="2" key="1">
    <citation type="submission" date="2016-05" db="EMBL/GenBank/DDBJ databases">
        <authorList>
            <person name="Lavstsen T."/>
            <person name="Jespersen J.S."/>
        </authorList>
    </citation>
    <scope>NUCLEOTIDE SEQUENCE</scope>
    <source>
        <tissue evidence="2">Brain</tissue>
    </source>
</reference>